<evidence type="ECO:0000256" key="5">
    <source>
        <dbReference type="ARBA" id="ARBA00023049"/>
    </source>
</evidence>
<keyword evidence="1 6" id="KW-0645">Protease</keyword>
<comment type="similarity">
    <text evidence="6">Belongs to the peptidase M48 family.</text>
</comment>
<proteinExistence type="inferred from homology"/>
<dbReference type="EMBL" id="JBHSOG010000061">
    <property type="protein sequence ID" value="MFC5770894.1"/>
    <property type="molecule type" value="Genomic_DNA"/>
</dbReference>
<keyword evidence="7" id="KW-0472">Membrane</keyword>
<sequence>MTPQSRVFDLRSRLARRLGLLSTGCLLLLIAALLGMLATVFVAMGHSWEGVLKGDPTRAGLWSLLAVTVALSMVRLVGVVCHTSPLPQGIRLPRQAAEDFYRLMDDIAASFGIPPVQHVWISCDMNAVVLQRPAWGWIGPIRTHLLIGLPLAHSVSAAQLAAVLAHEFAHLARQRSGLGAQAAHLRAWWARVLDEAFENFPWAADWLERRAHRFYRDMLRLARLEEFEADACAAQVVGRALMGETLVEIGLKARFLEQDYWPKVMAQSMQFPSPSIRPYREMGLGVAAGFLRRESVAEDLSHYEAGGGSLPLHPTLHERLRALGTPLRAAAEDQPSAAGHYFAPLLPTLAWAFDRAWWEDAREDWQQRYLDTRDD</sequence>
<feature type="domain" description="Peptidase M48" evidence="8">
    <location>
        <begin position="153"/>
        <end position="323"/>
    </location>
</feature>
<keyword evidence="10" id="KW-1185">Reference proteome</keyword>
<name>A0ABW1AV16_9RHOO</name>
<dbReference type="Pfam" id="PF01435">
    <property type="entry name" value="Peptidase_M48"/>
    <property type="match status" value="1"/>
</dbReference>
<evidence type="ECO:0000313" key="9">
    <source>
        <dbReference type="EMBL" id="MFC5770894.1"/>
    </source>
</evidence>
<organism evidence="9 10">
    <name type="scientific">Thauera sinica</name>
    <dbReference type="NCBI Taxonomy" id="2665146"/>
    <lineage>
        <taxon>Bacteria</taxon>
        <taxon>Pseudomonadati</taxon>
        <taxon>Pseudomonadota</taxon>
        <taxon>Betaproteobacteria</taxon>
        <taxon>Rhodocyclales</taxon>
        <taxon>Zoogloeaceae</taxon>
        <taxon>Thauera</taxon>
    </lineage>
</organism>
<accession>A0ABW1AV16</accession>
<comment type="cofactor">
    <cofactor evidence="6">
        <name>Zn(2+)</name>
        <dbReference type="ChEBI" id="CHEBI:29105"/>
    </cofactor>
    <text evidence="6">Binds 1 zinc ion per subunit.</text>
</comment>
<keyword evidence="2" id="KW-0479">Metal-binding</keyword>
<dbReference type="CDD" id="cd07328">
    <property type="entry name" value="M48_Ste24p_like"/>
    <property type="match status" value="1"/>
</dbReference>
<evidence type="ECO:0000256" key="3">
    <source>
        <dbReference type="ARBA" id="ARBA00022801"/>
    </source>
</evidence>
<keyword evidence="5 6" id="KW-0482">Metalloprotease</keyword>
<protein>
    <submittedName>
        <fullName evidence="9">M48 family metallopeptidase</fullName>
    </submittedName>
</protein>
<evidence type="ECO:0000256" key="2">
    <source>
        <dbReference type="ARBA" id="ARBA00022723"/>
    </source>
</evidence>
<evidence type="ECO:0000313" key="10">
    <source>
        <dbReference type="Proteomes" id="UP001595974"/>
    </source>
</evidence>
<feature type="transmembrane region" description="Helical" evidence="7">
    <location>
        <begin position="61"/>
        <end position="81"/>
    </location>
</feature>
<evidence type="ECO:0000259" key="8">
    <source>
        <dbReference type="Pfam" id="PF01435"/>
    </source>
</evidence>
<evidence type="ECO:0000256" key="7">
    <source>
        <dbReference type="SAM" id="Phobius"/>
    </source>
</evidence>
<dbReference type="RefSeq" id="WP_232516497.1">
    <property type="nucleotide sequence ID" value="NZ_JBHSOG010000061.1"/>
</dbReference>
<keyword evidence="7" id="KW-0812">Transmembrane</keyword>
<comment type="caution">
    <text evidence="9">The sequence shown here is derived from an EMBL/GenBank/DDBJ whole genome shotgun (WGS) entry which is preliminary data.</text>
</comment>
<evidence type="ECO:0000256" key="6">
    <source>
        <dbReference type="RuleBase" id="RU003983"/>
    </source>
</evidence>
<evidence type="ECO:0000256" key="4">
    <source>
        <dbReference type="ARBA" id="ARBA00022833"/>
    </source>
</evidence>
<feature type="transmembrane region" description="Helical" evidence="7">
    <location>
        <begin position="20"/>
        <end position="41"/>
    </location>
</feature>
<dbReference type="Proteomes" id="UP001595974">
    <property type="component" value="Unassembled WGS sequence"/>
</dbReference>
<gene>
    <name evidence="9" type="ORF">ACFPTN_16060</name>
</gene>
<reference evidence="10" key="1">
    <citation type="journal article" date="2019" name="Int. J. Syst. Evol. Microbiol.">
        <title>The Global Catalogue of Microorganisms (GCM) 10K type strain sequencing project: providing services to taxonomists for standard genome sequencing and annotation.</title>
        <authorList>
            <consortium name="The Broad Institute Genomics Platform"/>
            <consortium name="The Broad Institute Genome Sequencing Center for Infectious Disease"/>
            <person name="Wu L."/>
            <person name="Ma J."/>
        </authorList>
    </citation>
    <scope>NUCLEOTIDE SEQUENCE [LARGE SCALE GENOMIC DNA]</scope>
    <source>
        <strain evidence="10">SHR3</strain>
    </source>
</reference>
<dbReference type="Gene3D" id="3.30.2010.10">
    <property type="entry name" value="Metalloproteases ('zincins'), catalytic domain"/>
    <property type="match status" value="1"/>
</dbReference>
<keyword evidence="7" id="KW-1133">Transmembrane helix</keyword>
<keyword evidence="4 6" id="KW-0862">Zinc</keyword>
<dbReference type="InterPro" id="IPR001915">
    <property type="entry name" value="Peptidase_M48"/>
</dbReference>
<evidence type="ECO:0000256" key="1">
    <source>
        <dbReference type="ARBA" id="ARBA00022670"/>
    </source>
</evidence>
<keyword evidence="3 6" id="KW-0378">Hydrolase</keyword>